<dbReference type="GO" id="GO:0004312">
    <property type="term" value="F:fatty acid synthase activity"/>
    <property type="evidence" value="ECO:0007669"/>
    <property type="project" value="TreeGrafter"/>
</dbReference>
<dbReference type="AlphaFoldDB" id="A0A1S8L2J8"/>
<name>A0A1S8L2J8_9CLOT</name>
<sequence>MNESLVSYLYQLRYTKDKGIYFIYGEKDEEYLSYAELYIKAKKMAQYLKKTTYNTMVIQVESSKEFICSIWACLFSNKVVIPLKYSDSTEDFNVINNILDMSENIGVILDSKDKLHNYESKRERIIWTDSLLKYDSDIEFEICEKSNWEDTIMIQFSSGSTGNPKGIITKNKNLISNIESMIKRFNVSGRDKENVKKVLDWIPLTHNLGLIVGHFMTLMRGIDEYVIPTKVFIKNPILLLEKIDEHKISTTHCPNFALDLISKYSLKYNKKNLDLSSLSVVSVGSEYVSAKSCQNFIKCMSRFKMPPTAVQPGYGLTEATVVVSNAIDRIFKARYLNRNKLSIGDKIEEVDEKDIKSVAFVEVGKVMDCCSLKIIDNAGNVLGDNYVGKVLLKGDSIVDGYYLGDEKTKPLEIDDDGWFDTGDLGFVVNGYLTIIGRSKDVIIINGKNLYPLDFESVIINKFTELKRKVVVTGKQALSNGKNEVYAFILVDKIDDKLYKLIDEIQLLINEKFQIKITRIVPVYEFPLTRSGKIQRFKLVELLLNGVYEKNLKELAKYNEIRANSSIKVHNEINEKVDFISNKLLKIVVELLEKDDISIFDNLFDVGFNSVLLIEFMDKINNEFCIDIKVQELINCKSVYDIAKEILKRKENIVFNQEVKSYNFESQEDEDDDIAVIGIDLTTADAENLDEFWENMCNGKVSVNNLSDQRIEDSIKALKKIEIEVSEEDFSKGAFMEDIDKFDCRFFKMIPKIAAMIHPQQRIFMQTAWKAFEDAGYTFNDLKGSKTGIFLGHAALPFVNTYYDYSRFILEVDSDSAAMAAPGNLNSMMARRVSQYFGLNGPCVLIDTACSSSLVAIHYACTALRNKECDMALVGSVKIDLFPLKNNKIGIESQDGFTRTFDNKASGTGKGEGSAAVILKPFKQALKDKDNIYAVIKGSAVNNDGNSIGLTVPNMEAQAEVLKTAWKSSKINPEQLSFIEAHGTATKIGDPIEILGITNAAKNYTDKKQFCAITSVKTNIGHLDHAAGIFGFIKAVLAINHGKLPASMNYSVPNENIDFEATPVYVNTKLLDLNKEKDLYCGVSSFGFTGTNCHLVLKGHPNNVGYLKEERCIYKITANNIEALEKIVLKQIEYITNTKDSLTNICYTADVCRNDLKYRCAIIVSSKNELLDKLKYILSYIGKVDCSSKEIYYSNMLKDLEEKENENELNVICKKYILGEKVEWRKLFDKLDVNKVHMPGYVFNKKRCWIELS</sequence>
<organism evidence="4 5">
    <name type="scientific">Clostridium felsineum</name>
    <dbReference type="NCBI Taxonomy" id="36839"/>
    <lineage>
        <taxon>Bacteria</taxon>
        <taxon>Bacillati</taxon>
        <taxon>Bacillota</taxon>
        <taxon>Clostridia</taxon>
        <taxon>Eubacteriales</taxon>
        <taxon>Clostridiaceae</taxon>
        <taxon>Clostridium</taxon>
    </lineage>
</organism>
<dbReference type="Gene3D" id="1.10.1240.100">
    <property type="match status" value="1"/>
</dbReference>
<protein>
    <submittedName>
        <fullName evidence="4">2-succinylbenzoate--CoA ligase</fullName>
        <ecNumber evidence="4">6.2.1.26</ecNumber>
    </submittedName>
</protein>
<evidence type="ECO:0000256" key="2">
    <source>
        <dbReference type="ARBA" id="ARBA00022553"/>
    </source>
</evidence>
<dbReference type="InterPro" id="IPR000873">
    <property type="entry name" value="AMP-dep_synth/lig_dom"/>
</dbReference>
<dbReference type="GO" id="GO:0005737">
    <property type="term" value="C:cytoplasm"/>
    <property type="evidence" value="ECO:0007669"/>
    <property type="project" value="TreeGrafter"/>
</dbReference>
<dbReference type="PROSITE" id="PS00606">
    <property type="entry name" value="KS3_1"/>
    <property type="match status" value="1"/>
</dbReference>
<evidence type="ECO:0000256" key="1">
    <source>
        <dbReference type="ARBA" id="ARBA00022450"/>
    </source>
</evidence>
<keyword evidence="4" id="KW-0436">Ligase</keyword>
<accession>A0A1S8L2J8</accession>
<dbReference type="GO" id="GO:0006633">
    <property type="term" value="P:fatty acid biosynthetic process"/>
    <property type="evidence" value="ECO:0007669"/>
    <property type="project" value="InterPro"/>
</dbReference>
<dbReference type="GO" id="GO:0005886">
    <property type="term" value="C:plasma membrane"/>
    <property type="evidence" value="ECO:0007669"/>
    <property type="project" value="TreeGrafter"/>
</dbReference>
<dbReference type="CDD" id="cd00833">
    <property type="entry name" value="PKS"/>
    <property type="match status" value="1"/>
</dbReference>
<dbReference type="GO" id="GO:0071770">
    <property type="term" value="P:DIM/DIP cell wall layer assembly"/>
    <property type="evidence" value="ECO:0007669"/>
    <property type="project" value="TreeGrafter"/>
</dbReference>
<dbReference type="PROSITE" id="PS50075">
    <property type="entry name" value="CARRIER"/>
    <property type="match status" value="1"/>
</dbReference>
<keyword evidence="3" id="KW-0808">Transferase</keyword>
<dbReference type="InterPro" id="IPR045851">
    <property type="entry name" value="AMP-bd_C_sf"/>
</dbReference>
<evidence type="ECO:0000256" key="3">
    <source>
        <dbReference type="ARBA" id="ARBA00022679"/>
    </source>
</evidence>
<dbReference type="InterPro" id="IPR036736">
    <property type="entry name" value="ACP-like_sf"/>
</dbReference>
<dbReference type="SMART" id="SM00825">
    <property type="entry name" value="PKS_KS"/>
    <property type="match status" value="1"/>
</dbReference>
<dbReference type="PROSITE" id="PS00455">
    <property type="entry name" value="AMP_BINDING"/>
    <property type="match status" value="1"/>
</dbReference>
<dbReference type="InterPro" id="IPR020841">
    <property type="entry name" value="PKS_Beta-ketoAc_synthase_dom"/>
</dbReference>
<dbReference type="Gene3D" id="1.10.1200.10">
    <property type="entry name" value="ACP-like"/>
    <property type="match status" value="1"/>
</dbReference>
<dbReference type="STRING" id="84029.CROST_29490"/>
<dbReference type="PANTHER" id="PTHR43775">
    <property type="entry name" value="FATTY ACID SYNTHASE"/>
    <property type="match status" value="1"/>
</dbReference>
<dbReference type="InterPro" id="IPR018201">
    <property type="entry name" value="Ketoacyl_synth_AS"/>
</dbReference>
<gene>
    <name evidence="4" type="primary">menE_4</name>
    <name evidence="4" type="ORF">CROST_042470</name>
</gene>
<keyword evidence="1" id="KW-0596">Phosphopantetheine</keyword>
<dbReference type="SUPFAM" id="SSF47336">
    <property type="entry name" value="ACP-like"/>
    <property type="match status" value="1"/>
</dbReference>
<proteinExistence type="predicted"/>
<dbReference type="Gene3D" id="3.40.47.10">
    <property type="match status" value="1"/>
</dbReference>
<dbReference type="InterPro" id="IPR014031">
    <property type="entry name" value="Ketoacyl_synth_C"/>
</dbReference>
<dbReference type="KEGG" id="crw:CROST_042470"/>
<dbReference type="Pfam" id="PF00501">
    <property type="entry name" value="AMP-binding"/>
    <property type="match status" value="1"/>
</dbReference>
<reference evidence="4 5" key="1">
    <citation type="submission" date="2022-04" db="EMBL/GenBank/DDBJ databases">
        <title>Genome sequence of C. roseum typestrain.</title>
        <authorList>
            <person name="Poehlein A."/>
            <person name="Schoch T."/>
            <person name="Duerre P."/>
            <person name="Daniel R."/>
        </authorList>
    </citation>
    <scope>NUCLEOTIDE SEQUENCE [LARGE SCALE GENOMIC DNA]</scope>
    <source>
        <strain evidence="4 5">DSM 7320</strain>
    </source>
</reference>
<evidence type="ECO:0000313" key="5">
    <source>
        <dbReference type="Proteomes" id="UP000190951"/>
    </source>
</evidence>
<dbReference type="GO" id="GO:0008756">
    <property type="term" value="F:o-succinylbenzoate-CoA ligase activity"/>
    <property type="evidence" value="ECO:0007669"/>
    <property type="project" value="UniProtKB-EC"/>
</dbReference>
<dbReference type="Proteomes" id="UP000190951">
    <property type="component" value="Chromosome"/>
</dbReference>
<dbReference type="PANTHER" id="PTHR43775:SF37">
    <property type="entry name" value="SI:DKEY-61P9.11"/>
    <property type="match status" value="1"/>
</dbReference>
<dbReference type="InterPro" id="IPR009081">
    <property type="entry name" value="PP-bd_ACP"/>
</dbReference>
<dbReference type="Pfam" id="PF00550">
    <property type="entry name" value="PP-binding"/>
    <property type="match status" value="1"/>
</dbReference>
<dbReference type="SUPFAM" id="SSF56801">
    <property type="entry name" value="Acetyl-CoA synthetase-like"/>
    <property type="match status" value="1"/>
</dbReference>
<dbReference type="SUPFAM" id="SSF53901">
    <property type="entry name" value="Thiolase-like"/>
    <property type="match status" value="1"/>
</dbReference>
<evidence type="ECO:0000313" key="4">
    <source>
        <dbReference type="EMBL" id="URZ13481.1"/>
    </source>
</evidence>
<dbReference type="Pfam" id="PF22621">
    <property type="entry name" value="CurL-like_PKS_C"/>
    <property type="match status" value="1"/>
</dbReference>
<dbReference type="EC" id="6.2.1.26" evidence="4"/>
<dbReference type="InterPro" id="IPR020845">
    <property type="entry name" value="AMP-binding_CS"/>
</dbReference>
<dbReference type="RefSeq" id="WP_077833721.1">
    <property type="nucleotide sequence ID" value="NZ_CP096983.1"/>
</dbReference>
<dbReference type="PROSITE" id="PS52004">
    <property type="entry name" value="KS3_2"/>
    <property type="match status" value="1"/>
</dbReference>
<dbReference type="InterPro" id="IPR050091">
    <property type="entry name" value="PKS_NRPS_Biosynth_Enz"/>
</dbReference>
<dbReference type="Pfam" id="PF02801">
    <property type="entry name" value="Ketoacyl-synt_C"/>
    <property type="match status" value="1"/>
</dbReference>
<dbReference type="EMBL" id="CP096983">
    <property type="protein sequence ID" value="URZ13481.1"/>
    <property type="molecule type" value="Genomic_DNA"/>
</dbReference>
<keyword evidence="2" id="KW-0597">Phosphoprotein</keyword>
<dbReference type="Gene3D" id="3.40.50.12780">
    <property type="entry name" value="N-terminal domain of ligase-like"/>
    <property type="match status" value="1"/>
</dbReference>
<dbReference type="Pfam" id="PF00109">
    <property type="entry name" value="ketoacyl-synt"/>
    <property type="match status" value="1"/>
</dbReference>
<dbReference type="InterPro" id="IPR014030">
    <property type="entry name" value="Ketoacyl_synth_N"/>
</dbReference>
<dbReference type="InterPro" id="IPR016039">
    <property type="entry name" value="Thiolase-like"/>
</dbReference>
<dbReference type="GO" id="GO:0004315">
    <property type="term" value="F:3-oxoacyl-[acyl-carrier-protein] synthase activity"/>
    <property type="evidence" value="ECO:0007669"/>
    <property type="project" value="InterPro"/>
</dbReference>
<dbReference type="InterPro" id="IPR042099">
    <property type="entry name" value="ANL_N_sf"/>
</dbReference>
<dbReference type="Gene3D" id="3.30.300.30">
    <property type="match status" value="1"/>
</dbReference>
<keyword evidence="5" id="KW-1185">Reference proteome</keyword>